<sequence length="98" mass="11530">MSKTSWEDIDRLTKFCKAYRERRPNSPIVRGVKIPDGDPIHLDISDLETLVEQAKDQLPLRDRMRLHETVLWTFDEGQRRVVRVDQSSPTERRIMAAL</sequence>
<dbReference type="Proteomes" id="UP000549971">
    <property type="component" value="Unassembled WGS sequence"/>
</dbReference>
<accession>A0A7W9J230</accession>
<protein>
    <submittedName>
        <fullName evidence="1">Uncharacterized protein</fullName>
    </submittedName>
</protein>
<comment type="caution">
    <text evidence="1">The sequence shown here is derived from an EMBL/GenBank/DDBJ whole genome shotgun (WGS) entry which is preliminary data.</text>
</comment>
<dbReference type="AlphaFoldDB" id="A0A7W9J230"/>
<organism evidence="1 2">
    <name type="scientific">Kribbella italica</name>
    <dbReference type="NCBI Taxonomy" id="1540520"/>
    <lineage>
        <taxon>Bacteria</taxon>
        <taxon>Bacillati</taxon>
        <taxon>Actinomycetota</taxon>
        <taxon>Actinomycetes</taxon>
        <taxon>Propionibacteriales</taxon>
        <taxon>Kribbellaceae</taxon>
        <taxon>Kribbella</taxon>
    </lineage>
</organism>
<evidence type="ECO:0000313" key="1">
    <source>
        <dbReference type="EMBL" id="MBB5833458.1"/>
    </source>
</evidence>
<reference evidence="1 2" key="1">
    <citation type="submission" date="2020-08" db="EMBL/GenBank/DDBJ databases">
        <title>Sequencing the genomes of 1000 actinobacteria strains.</title>
        <authorList>
            <person name="Klenk H.-P."/>
        </authorList>
    </citation>
    <scope>NUCLEOTIDE SEQUENCE [LARGE SCALE GENOMIC DNA]</scope>
    <source>
        <strain evidence="1 2">DSM 28967</strain>
    </source>
</reference>
<keyword evidence="2" id="KW-1185">Reference proteome</keyword>
<proteinExistence type="predicted"/>
<dbReference type="RefSeq" id="WP_184793344.1">
    <property type="nucleotide sequence ID" value="NZ_JACHMY010000001.1"/>
</dbReference>
<dbReference type="EMBL" id="JACHMY010000001">
    <property type="protein sequence ID" value="MBB5833458.1"/>
    <property type="molecule type" value="Genomic_DNA"/>
</dbReference>
<gene>
    <name evidence="1" type="ORF">HDA39_000192</name>
</gene>
<name>A0A7W9J230_9ACTN</name>
<evidence type="ECO:0000313" key="2">
    <source>
        <dbReference type="Proteomes" id="UP000549971"/>
    </source>
</evidence>